<evidence type="ECO:0000256" key="9">
    <source>
        <dbReference type="ARBA" id="ARBA00023242"/>
    </source>
</evidence>
<dbReference type="InterPro" id="IPR013632">
    <property type="entry name" value="Rad51_C"/>
</dbReference>
<dbReference type="Pfam" id="PF08423">
    <property type="entry name" value="Rad51"/>
    <property type="match status" value="1"/>
</dbReference>
<dbReference type="GO" id="GO:0000400">
    <property type="term" value="F:four-way junction DNA binding"/>
    <property type="evidence" value="ECO:0007669"/>
    <property type="project" value="TreeGrafter"/>
</dbReference>
<dbReference type="EMBL" id="JBAMIC010000008">
    <property type="protein sequence ID" value="KAK7103407.1"/>
    <property type="molecule type" value="Genomic_DNA"/>
</dbReference>
<dbReference type="AlphaFoldDB" id="A0AAN9BDE2"/>
<evidence type="ECO:0000256" key="7">
    <source>
        <dbReference type="ARBA" id="ARBA00023172"/>
    </source>
</evidence>
<evidence type="ECO:0000313" key="11">
    <source>
        <dbReference type="EMBL" id="KAK7103407.1"/>
    </source>
</evidence>
<keyword evidence="5" id="KW-0067">ATP-binding</keyword>
<keyword evidence="3" id="KW-0547">Nucleotide-binding</keyword>
<keyword evidence="7" id="KW-0233">DNA recombination</keyword>
<evidence type="ECO:0000256" key="1">
    <source>
        <dbReference type="ARBA" id="ARBA00004123"/>
    </source>
</evidence>
<dbReference type="CDD" id="cd19491">
    <property type="entry name" value="XRCC3"/>
    <property type="match status" value="1"/>
</dbReference>
<evidence type="ECO:0000256" key="3">
    <source>
        <dbReference type="ARBA" id="ARBA00022741"/>
    </source>
</evidence>
<dbReference type="SUPFAM" id="SSF52540">
    <property type="entry name" value="P-loop containing nucleoside triphosphate hydrolases"/>
    <property type="match status" value="1"/>
</dbReference>
<dbReference type="Gene3D" id="3.40.50.300">
    <property type="entry name" value="P-loop containing nucleotide triphosphate hydrolases"/>
    <property type="match status" value="1"/>
</dbReference>
<dbReference type="Pfam" id="PF26169">
    <property type="entry name" value="HHH_XRCC3_RpoA"/>
    <property type="match status" value="1"/>
</dbReference>
<proteinExistence type="inferred from homology"/>
<keyword evidence="6" id="KW-0238">DNA-binding</keyword>
<evidence type="ECO:0000313" key="12">
    <source>
        <dbReference type="Proteomes" id="UP001374579"/>
    </source>
</evidence>
<dbReference type="InterPro" id="IPR047348">
    <property type="entry name" value="XRCC3-like_C"/>
</dbReference>
<evidence type="ECO:0000256" key="8">
    <source>
        <dbReference type="ARBA" id="ARBA00023204"/>
    </source>
</evidence>
<keyword evidence="12" id="KW-1185">Reference proteome</keyword>
<gene>
    <name evidence="11" type="ORF">V1264_018312</name>
</gene>
<organism evidence="11 12">
    <name type="scientific">Littorina saxatilis</name>
    <dbReference type="NCBI Taxonomy" id="31220"/>
    <lineage>
        <taxon>Eukaryota</taxon>
        <taxon>Metazoa</taxon>
        <taxon>Spiralia</taxon>
        <taxon>Lophotrochozoa</taxon>
        <taxon>Mollusca</taxon>
        <taxon>Gastropoda</taxon>
        <taxon>Caenogastropoda</taxon>
        <taxon>Littorinimorpha</taxon>
        <taxon>Littorinoidea</taxon>
        <taxon>Littorinidae</taxon>
        <taxon>Littorina</taxon>
    </lineage>
</organism>
<keyword evidence="8" id="KW-0234">DNA repair</keyword>
<dbReference type="GO" id="GO:0033065">
    <property type="term" value="C:Rad51C-XRCC3 complex"/>
    <property type="evidence" value="ECO:0007669"/>
    <property type="project" value="TreeGrafter"/>
</dbReference>
<dbReference type="GO" id="GO:0005657">
    <property type="term" value="C:replication fork"/>
    <property type="evidence" value="ECO:0007669"/>
    <property type="project" value="TreeGrafter"/>
</dbReference>
<evidence type="ECO:0000256" key="4">
    <source>
        <dbReference type="ARBA" id="ARBA00022763"/>
    </source>
</evidence>
<comment type="caution">
    <text evidence="11">The sequence shown here is derived from an EMBL/GenBank/DDBJ whole genome shotgun (WGS) entry which is preliminary data.</text>
</comment>
<dbReference type="GO" id="GO:0045003">
    <property type="term" value="P:double-strand break repair via synthesis-dependent strand annealing"/>
    <property type="evidence" value="ECO:0007669"/>
    <property type="project" value="TreeGrafter"/>
</dbReference>
<name>A0AAN9BDE2_9CAEN</name>
<dbReference type="PIRSF" id="PIRSF005856">
    <property type="entry name" value="Rad51"/>
    <property type="match status" value="1"/>
</dbReference>
<evidence type="ECO:0000259" key="10">
    <source>
        <dbReference type="PROSITE" id="PS50162"/>
    </source>
</evidence>
<dbReference type="GO" id="GO:0140664">
    <property type="term" value="F:ATP-dependent DNA damage sensor activity"/>
    <property type="evidence" value="ECO:0007669"/>
    <property type="project" value="InterPro"/>
</dbReference>
<dbReference type="GO" id="GO:0090656">
    <property type="term" value="P:t-circle formation"/>
    <property type="evidence" value="ECO:0007669"/>
    <property type="project" value="TreeGrafter"/>
</dbReference>
<evidence type="ECO:0000256" key="5">
    <source>
        <dbReference type="ARBA" id="ARBA00022840"/>
    </source>
</evidence>
<sequence>MGVSIVDLQVNPRIISATKRAGLHDSTAVLNLSGAELERLTGLTSSDITQLKDAVSEAVLGTGTITALEIWRRQCSEETRVPRLSTGCDQLDKALRGGLLTKGITEIVGESASGKTQVCLQLCLCVQLPVKYGGLAGGAMYICTEGAFPNRRLDQMARHFTQRYSRVTKHRFTDQILLEHVADFDGLDQCLQRKLPLALARGKIKLVVVDSVAALFRCHYDNHNLVGRAKHLASLAMQLRRLADQYNVVVICVNQVSANMSKVSDVSSQPRQSIPALGLVWADHVTCRLMMSRRDGYVTMADTFRENETEDRTVDKRMGTESQPVSRKRLEVVFAPHLPPVVFPLVISQSGIAVEMNGLGT</sequence>
<dbReference type="InterPro" id="IPR020588">
    <property type="entry name" value="RecA_ATP-bd"/>
</dbReference>
<dbReference type="PROSITE" id="PS50162">
    <property type="entry name" value="RECA_2"/>
    <property type="match status" value="1"/>
</dbReference>
<dbReference type="InterPro" id="IPR058766">
    <property type="entry name" value="HHH_XRCC3_RAD51B"/>
</dbReference>
<accession>A0AAN9BDE2</accession>
<feature type="domain" description="RecA family profile 1" evidence="10">
    <location>
        <begin position="80"/>
        <end position="256"/>
    </location>
</feature>
<dbReference type="GO" id="GO:0071140">
    <property type="term" value="P:resolution of mitotic recombination intermediates"/>
    <property type="evidence" value="ECO:0007669"/>
    <property type="project" value="TreeGrafter"/>
</dbReference>
<dbReference type="GO" id="GO:0000722">
    <property type="term" value="P:telomere maintenance via recombination"/>
    <property type="evidence" value="ECO:0007669"/>
    <property type="project" value="TreeGrafter"/>
</dbReference>
<dbReference type="InterPro" id="IPR016467">
    <property type="entry name" value="DNA_recomb/repair_RecA-like"/>
</dbReference>
<dbReference type="PANTHER" id="PTHR46487">
    <property type="entry name" value="DNA REPAIR PROTEIN XRCC3"/>
    <property type="match status" value="1"/>
</dbReference>
<keyword evidence="4" id="KW-0227">DNA damage</keyword>
<dbReference type="InterPro" id="IPR027417">
    <property type="entry name" value="P-loop_NTPase"/>
</dbReference>
<dbReference type="Proteomes" id="UP001374579">
    <property type="component" value="Unassembled WGS sequence"/>
</dbReference>
<keyword evidence="9" id="KW-0539">Nucleus</keyword>
<dbReference type="PANTHER" id="PTHR46487:SF1">
    <property type="entry name" value="DNA REPAIR PROTEIN XRCC3"/>
    <property type="match status" value="1"/>
</dbReference>
<comment type="similarity">
    <text evidence="2">Belongs to the RecA family. RAD51 subfamily.</text>
</comment>
<evidence type="ECO:0000256" key="6">
    <source>
        <dbReference type="ARBA" id="ARBA00023125"/>
    </source>
</evidence>
<dbReference type="GO" id="GO:0005524">
    <property type="term" value="F:ATP binding"/>
    <property type="evidence" value="ECO:0007669"/>
    <property type="project" value="UniProtKB-KW"/>
</dbReference>
<reference evidence="11 12" key="1">
    <citation type="submission" date="2024-02" db="EMBL/GenBank/DDBJ databases">
        <title>Chromosome-scale genome assembly of the rough periwinkle Littorina saxatilis.</title>
        <authorList>
            <person name="De Jode A."/>
            <person name="Faria R."/>
            <person name="Formenti G."/>
            <person name="Sims Y."/>
            <person name="Smith T.P."/>
            <person name="Tracey A."/>
            <person name="Wood J.M.D."/>
            <person name="Zagrodzka Z.B."/>
            <person name="Johannesson K."/>
            <person name="Butlin R.K."/>
            <person name="Leder E.H."/>
        </authorList>
    </citation>
    <scope>NUCLEOTIDE SEQUENCE [LARGE SCALE GENOMIC DNA]</scope>
    <source>
        <strain evidence="11">Snail1</strain>
        <tissue evidence="11">Muscle</tissue>
    </source>
</reference>
<evidence type="ECO:0000256" key="2">
    <source>
        <dbReference type="ARBA" id="ARBA00007095"/>
    </source>
</evidence>
<protein>
    <recommendedName>
        <fullName evidence="10">RecA family profile 1 domain-containing protein</fullName>
    </recommendedName>
</protein>
<comment type="subcellular location">
    <subcellularLocation>
        <location evidence="1">Nucleus</location>
    </subcellularLocation>
</comment>